<evidence type="ECO:0000259" key="1">
    <source>
        <dbReference type="PROSITE" id="PS50801"/>
    </source>
</evidence>
<proteinExistence type="predicted"/>
<dbReference type="InterPro" id="IPR052746">
    <property type="entry name" value="MlaB_ABC_Transporter"/>
</dbReference>
<dbReference type="Pfam" id="PF13466">
    <property type="entry name" value="STAS_2"/>
    <property type="match status" value="1"/>
</dbReference>
<reference evidence="2 3" key="1">
    <citation type="submission" date="2011-09" db="EMBL/GenBank/DDBJ databases">
        <title>Complete sequence of chromosome of Thioflavicoccus mobilis 8321.</title>
        <authorList>
            <consortium name="US DOE Joint Genome Institute"/>
            <person name="Lucas S."/>
            <person name="Han J."/>
            <person name="Lapidus A."/>
            <person name="Cheng J.-F."/>
            <person name="Goodwin L."/>
            <person name="Pitluck S."/>
            <person name="Peters L."/>
            <person name="Ovchinnikova G."/>
            <person name="Lu M."/>
            <person name="Detter J.C."/>
            <person name="Han C."/>
            <person name="Tapia R."/>
            <person name="Land M."/>
            <person name="Hauser L."/>
            <person name="Kyrpides N."/>
            <person name="Ivanova N."/>
            <person name="Pagani I."/>
            <person name="Vogl K."/>
            <person name="Liu Z."/>
            <person name="Imhoff J."/>
            <person name="Thiel V."/>
            <person name="Frigaard N.-U."/>
            <person name="Bryant D."/>
            <person name="Woyke T."/>
        </authorList>
    </citation>
    <scope>NUCLEOTIDE SEQUENCE [LARGE SCALE GENOMIC DNA]</scope>
    <source>
        <strain evidence="2 3">8321</strain>
    </source>
</reference>
<keyword evidence="3" id="KW-1185">Reference proteome</keyword>
<gene>
    <name evidence="2" type="ORF">Thimo_2751</name>
</gene>
<sequence length="104" mass="10820">MSGATLTRVEPGRFRLEGDLDFASVVELAVLPAQFLAGESDPLIDLGGVGRANSAGLALLLEWLGQARARGRTLHFANLPASLLRLAELSNLDDLIGPSAASPA</sequence>
<dbReference type="HOGENOM" id="CLU_115403_13_2_6"/>
<dbReference type="EMBL" id="CP003051">
    <property type="protein sequence ID" value="AGA91461.1"/>
    <property type="molecule type" value="Genomic_DNA"/>
</dbReference>
<dbReference type="InterPro" id="IPR002645">
    <property type="entry name" value="STAS_dom"/>
</dbReference>
<dbReference type="CDD" id="cd07043">
    <property type="entry name" value="STAS_anti-anti-sigma_factors"/>
    <property type="match status" value="1"/>
</dbReference>
<name>L0GZS8_9GAMM</name>
<dbReference type="InterPro" id="IPR036513">
    <property type="entry name" value="STAS_dom_sf"/>
</dbReference>
<dbReference type="SUPFAM" id="SSF52091">
    <property type="entry name" value="SpoIIaa-like"/>
    <property type="match status" value="1"/>
</dbReference>
<dbReference type="AlphaFoldDB" id="L0GZS8"/>
<dbReference type="RefSeq" id="WP_015281593.1">
    <property type="nucleotide sequence ID" value="NC_019940.1"/>
</dbReference>
<dbReference type="InterPro" id="IPR058548">
    <property type="entry name" value="MlaB-like_STAS"/>
</dbReference>
<evidence type="ECO:0000313" key="2">
    <source>
        <dbReference type="EMBL" id="AGA91461.1"/>
    </source>
</evidence>
<dbReference type="PROSITE" id="PS50801">
    <property type="entry name" value="STAS"/>
    <property type="match status" value="1"/>
</dbReference>
<protein>
    <submittedName>
        <fullName evidence="2">Putative NTP binding protein (Contains STAS domain)</fullName>
    </submittedName>
</protein>
<dbReference type="STRING" id="765912.Thimo_2751"/>
<evidence type="ECO:0000313" key="3">
    <source>
        <dbReference type="Proteomes" id="UP000010816"/>
    </source>
</evidence>
<dbReference type="KEGG" id="tmb:Thimo_2751"/>
<dbReference type="OrthoDB" id="5297990at2"/>
<dbReference type="PANTHER" id="PTHR35849:SF1">
    <property type="entry name" value="INTERMEMBRANE PHOSPHOLIPID TRANSPORT SYSTEM BINDING PROTEIN MLAB"/>
    <property type="match status" value="1"/>
</dbReference>
<dbReference type="Gene3D" id="3.30.750.24">
    <property type="entry name" value="STAS domain"/>
    <property type="match status" value="1"/>
</dbReference>
<accession>L0GZS8</accession>
<organism evidence="2 3">
    <name type="scientific">Thioflavicoccus mobilis 8321</name>
    <dbReference type="NCBI Taxonomy" id="765912"/>
    <lineage>
        <taxon>Bacteria</taxon>
        <taxon>Pseudomonadati</taxon>
        <taxon>Pseudomonadota</taxon>
        <taxon>Gammaproteobacteria</taxon>
        <taxon>Chromatiales</taxon>
        <taxon>Chromatiaceae</taxon>
        <taxon>Thioflavicoccus</taxon>
    </lineage>
</organism>
<dbReference type="eggNOG" id="COG3113">
    <property type="taxonomic scope" value="Bacteria"/>
</dbReference>
<dbReference type="Proteomes" id="UP000010816">
    <property type="component" value="Chromosome"/>
</dbReference>
<feature type="domain" description="STAS" evidence="1">
    <location>
        <begin position="14"/>
        <end position="104"/>
    </location>
</feature>
<dbReference type="PANTHER" id="PTHR35849">
    <property type="entry name" value="BLR2341 PROTEIN"/>
    <property type="match status" value="1"/>
</dbReference>